<feature type="compositionally biased region" description="Basic and acidic residues" evidence="1">
    <location>
        <begin position="14"/>
        <end position="29"/>
    </location>
</feature>
<name>A0A8S1GPG1_9PELO</name>
<evidence type="ECO:0000313" key="3">
    <source>
        <dbReference type="Proteomes" id="UP000835052"/>
    </source>
</evidence>
<comment type="caution">
    <text evidence="2">The sequence shown here is derived from an EMBL/GenBank/DDBJ whole genome shotgun (WGS) entry which is preliminary data.</text>
</comment>
<feature type="region of interest" description="Disordered" evidence="1">
    <location>
        <begin position="1"/>
        <end position="32"/>
    </location>
</feature>
<gene>
    <name evidence="2" type="ORF">CAUJ_LOCUS1058</name>
</gene>
<dbReference type="Proteomes" id="UP000835052">
    <property type="component" value="Unassembled WGS sequence"/>
</dbReference>
<sequence>MFKATLRLGQMKKQGKDGDLKNKDGRSDPNKMSGLQKAALVFPYCKVVAGPNGRLERGSESERDQWRQEPRDCVQTETQTSGSTVDTGLEGISVSFTVRVSRK</sequence>
<accession>A0A8S1GPG1</accession>
<keyword evidence="3" id="KW-1185">Reference proteome</keyword>
<dbReference type="EMBL" id="CAJGYM010000002">
    <property type="protein sequence ID" value="CAD6185139.1"/>
    <property type="molecule type" value="Genomic_DNA"/>
</dbReference>
<feature type="region of interest" description="Disordered" evidence="1">
    <location>
        <begin position="51"/>
        <end position="87"/>
    </location>
</feature>
<proteinExistence type="predicted"/>
<organism evidence="2 3">
    <name type="scientific">Caenorhabditis auriculariae</name>
    <dbReference type="NCBI Taxonomy" id="2777116"/>
    <lineage>
        <taxon>Eukaryota</taxon>
        <taxon>Metazoa</taxon>
        <taxon>Ecdysozoa</taxon>
        <taxon>Nematoda</taxon>
        <taxon>Chromadorea</taxon>
        <taxon>Rhabditida</taxon>
        <taxon>Rhabditina</taxon>
        <taxon>Rhabditomorpha</taxon>
        <taxon>Rhabditoidea</taxon>
        <taxon>Rhabditidae</taxon>
        <taxon>Peloderinae</taxon>
        <taxon>Caenorhabditis</taxon>
    </lineage>
</organism>
<protein>
    <submittedName>
        <fullName evidence="2">Uncharacterized protein</fullName>
    </submittedName>
</protein>
<feature type="compositionally biased region" description="Basic and acidic residues" evidence="1">
    <location>
        <begin position="54"/>
        <end position="74"/>
    </location>
</feature>
<feature type="compositionally biased region" description="Polar residues" evidence="1">
    <location>
        <begin position="75"/>
        <end position="86"/>
    </location>
</feature>
<evidence type="ECO:0000256" key="1">
    <source>
        <dbReference type="SAM" id="MobiDB-lite"/>
    </source>
</evidence>
<evidence type="ECO:0000313" key="2">
    <source>
        <dbReference type="EMBL" id="CAD6185139.1"/>
    </source>
</evidence>
<dbReference type="AlphaFoldDB" id="A0A8S1GPG1"/>
<reference evidence="2" key="1">
    <citation type="submission" date="2020-10" db="EMBL/GenBank/DDBJ databases">
        <authorList>
            <person name="Kikuchi T."/>
        </authorList>
    </citation>
    <scope>NUCLEOTIDE SEQUENCE</scope>
    <source>
        <strain evidence="2">NKZ352</strain>
    </source>
</reference>